<dbReference type="InterPro" id="IPR006059">
    <property type="entry name" value="SBP"/>
</dbReference>
<organism evidence="1 2">
    <name type="scientific">Microbacterium salsuginis</name>
    <dbReference type="NCBI Taxonomy" id="2722803"/>
    <lineage>
        <taxon>Bacteria</taxon>
        <taxon>Bacillati</taxon>
        <taxon>Actinomycetota</taxon>
        <taxon>Actinomycetes</taxon>
        <taxon>Micrococcales</taxon>
        <taxon>Microbacteriaceae</taxon>
        <taxon>Microbacterium</taxon>
    </lineage>
</organism>
<proteinExistence type="predicted"/>
<sequence>MTIDFWSMPFGGHTEEEVAAYVDEFNTSQDDVIVELTGLQWADGRDKIIQAVGAGTGPDVFIMAPVNQDFLSSGSLASLAELGYTEEDVDPFLNIIEAAAGHDGEIYGVPIGYYTNLLYYNKTVLEQYGVDGPPETWDELKETAATITTESAAAGDPVMGFQIKGMDDHLNAINHTWANFFYQAGGEQLVDDFTKADADSNAGREALEYLRSFVEEGISSPGPSAKGGFIDGTVAMFTFQQLHLPEITASTLSDEWALAPMPEGPDNASSYTDGEFLVANAASEELEAAGAFMKWMTSPEQGVRYMEKAPLFAYELDKVSDDIRKQVDALVEADPNRGALLEQLTRANLENITAERYAQAARWEAQKQYIVAAINGDISIDEALAAIDAAVDEALEVASY</sequence>
<protein>
    <submittedName>
        <fullName evidence="1">Extracellular solute-binding protein</fullName>
    </submittedName>
</protein>
<dbReference type="PANTHER" id="PTHR43649">
    <property type="entry name" value="ARABINOSE-BINDING PROTEIN-RELATED"/>
    <property type="match status" value="1"/>
</dbReference>
<dbReference type="Gene3D" id="3.40.190.10">
    <property type="entry name" value="Periplasmic binding protein-like II"/>
    <property type="match status" value="1"/>
</dbReference>
<dbReference type="Proteomes" id="UP001429745">
    <property type="component" value="Unassembled WGS sequence"/>
</dbReference>
<dbReference type="PANTHER" id="PTHR43649:SF12">
    <property type="entry name" value="DIACETYLCHITOBIOSE BINDING PROTEIN DASA"/>
    <property type="match status" value="1"/>
</dbReference>
<comment type="caution">
    <text evidence="1">The sequence shown here is derived from an EMBL/GenBank/DDBJ whole genome shotgun (WGS) entry which is preliminary data.</text>
</comment>
<dbReference type="Pfam" id="PF13416">
    <property type="entry name" value="SBP_bac_8"/>
    <property type="match status" value="1"/>
</dbReference>
<evidence type="ECO:0000313" key="1">
    <source>
        <dbReference type="EMBL" id="NLP83263.1"/>
    </source>
</evidence>
<dbReference type="SUPFAM" id="SSF53850">
    <property type="entry name" value="Periplasmic binding protein-like II"/>
    <property type="match status" value="1"/>
</dbReference>
<dbReference type="RefSeq" id="WP_168911694.1">
    <property type="nucleotide sequence ID" value="NZ_JABACI010000001.1"/>
</dbReference>
<gene>
    <name evidence="1" type="ORF">HF576_05340</name>
</gene>
<dbReference type="EMBL" id="JABACI010000001">
    <property type="protein sequence ID" value="NLP83263.1"/>
    <property type="molecule type" value="Genomic_DNA"/>
</dbReference>
<accession>A0ABX1K8B5</accession>
<evidence type="ECO:0000313" key="2">
    <source>
        <dbReference type="Proteomes" id="UP001429745"/>
    </source>
</evidence>
<dbReference type="InterPro" id="IPR050490">
    <property type="entry name" value="Bact_solute-bd_prot1"/>
</dbReference>
<reference evidence="1 2" key="1">
    <citation type="submission" date="2020-04" db="EMBL/GenBank/DDBJ databases">
        <title>CFH 90308 Microbacterium sp.</title>
        <authorList>
            <person name="Nie G."/>
            <person name="Ming H."/>
            <person name="Xia T."/>
        </authorList>
    </citation>
    <scope>NUCLEOTIDE SEQUENCE [LARGE SCALE GENOMIC DNA]</scope>
    <source>
        <strain evidence="1 2">CFH 90308</strain>
    </source>
</reference>
<keyword evidence="2" id="KW-1185">Reference proteome</keyword>
<name>A0ABX1K8B5_9MICO</name>